<reference evidence="4" key="1">
    <citation type="submission" date="2018-04" db="EMBL/GenBank/DDBJ databases">
        <title>Transcriptome of Schizaphis graminum biotype I.</title>
        <authorList>
            <person name="Scully E.D."/>
            <person name="Geib S.M."/>
            <person name="Palmer N.A."/>
            <person name="Koch K."/>
            <person name="Bradshaw J."/>
            <person name="Heng-Moss T."/>
            <person name="Sarath G."/>
        </authorList>
    </citation>
    <scope>NUCLEOTIDE SEQUENCE</scope>
</reference>
<proteinExistence type="predicted"/>
<dbReference type="GO" id="GO:0005634">
    <property type="term" value="C:nucleus"/>
    <property type="evidence" value="ECO:0007669"/>
    <property type="project" value="UniProtKB-SubCell"/>
</dbReference>
<keyword evidence="1" id="KW-0539">Nucleus</keyword>
<organism evidence="4">
    <name type="scientific">Schizaphis graminum</name>
    <name type="common">Green bug aphid</name>
    <dbReference type="NCBI Taxonomy" id="13262"/>
    <lineage>
        <taxon>Eukaryota</taxon>
        <taxon>Metazoa</taxon>
        <taxon>Ecdysozoa</taxon>
        <taxon>Arthropoda</taxon>
        <taxon>Hexapoda</taxon>
        <taxon>Insecta</taxon>
        <taxon>Pterygota</taxon>
        <taxon>Neoptera</taxon>
        <taxon>Paraneoptera</taxon>
        <taxon>Hemiptera</taxon>
        <taxon>Sternorrhyncha</taxon>
        <taxon>Aphidomorpha</taxon>
        <taxon>Aphidoidea</taxon>
        <taxon>Aphididae</taxon>
        <taxon>Aphidini</taxon>
        <taxon>Schizaphis</taxon>
    </lineage>
</organism>
<evidence type="ECO:0000256" key="2">
    <source>
        <dbReference type="SAM" id="MobiDB-lite"/>
    </source>
</evidence>
<evidence type="ECO:0000256" key="1">
    <source>
        <dbReference type="PROSITE-ProRule" id="PRU00371"/>
    </source>
</evidence>
<dbReference type="GO" id="GO:0003677">
    <property type="term" value="F:DNA binding"/>
    <property type="evidence" value="ECO:0007669"/>
    <property type="project" value="InterPro"/>
</dbReference>
<evidence type="ECO:0000313" key="4">
    <source>
        <dbReference type="EMBL" id="MBY18043.1"/>
    </source>
</evidence>
<accession>A0A2S2NLI2</accession>
<gene>
    <name evidence="4" type="ORF">g.87275</name>
</gene>
<evidence type="ECO:0000259" key="3">
    <source>
        <dbReference type="PROSITE" id="PS51031"/>
    </source>
</evidence>
<dbReference type="InterPro" id="IPR004210">
    <property type="entry name" value="BESS_motif"/>
</dbReference>
<sequence>MSLAPQIRKMTEDQQNQVYIEMIQVIQKVKTSNNFDQIQPQSIPQSINNSTSRPLQYTNSYQSYPTYPLNIQLPTTSYISNPSPTPSTDTNMPIYYDHRHQLHYPVTQSSAPTSEPPHTQTDTINSYYSHNKNLH</sequence>
<dbReference type="AlphaFoldDB" id="A0A2S2NLI2"/>
<name>A0A2S2NLI2_SCHGA</name>
<dbReference type="EMBL" id="GGMR01005424">
    <property type="protein sequence ID" value="MBY18043.1"/>
    <property type="molecule type" value="Transcribed_RNA"/>
</dbReference>
<feature type="region of interest" description="Disordered" evidence="2">
    <location>
        <begin position="107"/>
        <end position="135"/>
    </location>
</feature>
<protein>
    <recommendedName>
        <fullName evidence="3">BESS domain-containing protein</fullName>
    </recommendedName>
</protein>
<comment type="subcellular location">
    <subcellularLocation>
        <location evidence="1">Nucleus</location>
    </subcellularLocation>
</comment>
<feature type="domain" description="BESS" evidence="3">
    <location>
        <begin position="1"/>
        <end position="32"/>
    </location>
</feature>
<dbReference type="PROSITE" id="PS51031">
    <property type="entry name" value="BESS"/>
    <property type="match status" value="1"/>
</dbReference>